<evidence type="ECO:0000256" key="7">
    <source>
        <dbReference type="ARBA" id="ARBA00023157"/>
    </source>
</evidence>
<dbReference type="InterPro" id="IPR011625">
    <property type="entry name" value="A2M_N_BRD"/>
</dbReference>
<dbReference type="Gene3D" id="2.20.130.20">
    <property type="match status" value="1"/>
</dbReference>
<evidence type="ECO:0000256" key="5">
    <source>
        <dbReference type="ARBA" id="ARBA00022729"/>
    </source>
</evidence>
<accession>A0A665VDZ2</accession>
<comment type="subcellular location">
    <subcellularLocation>
        <location evidence="1">Secreted</location>
    </subcellularLocation>
</comment>
<dbReference type="GO" id="GO:0006956">
    <property type="term" value="P:complement activation"/>
    <property type="evidence" value="ECO:0007669"/>
    <property type="project" value="TreeGrafter"/>
</dbReference>
<dbReference type="InterPro" id="IPR001599">
    <property type="entry name" value="Macroglobln_a2"/>
</dbReference>
<dbReference type="Gene3D" id="2.60.40.1930">
    <property type="match status" value="3"/>
</dbReference>
<dbReference type="Gene3D" id="1.20.91.20">
    <property type="entry name" value="Anaphylotoxins (complement system)"/>
    <property type="match status" value="1"/>
</dbReference>
<dbReference type="Gene3D" id="2.60.40.10">
    <property type="entry name" value="Immunoglobulins"/>
    <property type="match status" value="2"/>
</dbReference>
<name>A0A665VDZ2_ECHNA</name>
<reference evidence="12" key="3">
    <citation type="submission" date="2025-09" db="UniProtKB">
        <authorList>
            <consortium name="Ensembl"/>
        </authorList>
    </citation>
    <scope>IDENTIFICATION</scope>
</reference>
<dbReference type="GO" id="GO:0004867">
    <property type="term" value="F:serine-type endopeptidase inhibitor activity"/>
    <property type="evidence" value="ECO:0007669"/>
    <property type="project" value="UniProtKB-KW"/>
</dbReference>
<dbReference type="SMART" id="SM01361">
    <property type="entry name" value="A2M_recep"/>
    <property type="match status" value="1"/>
</dbReference>
<dbReference type="CDD" id="cd00017">
    <property type="entry name" value="ANATO"/>
    <property type="match status" value="1"/>
</dbReference>
<dbReference type="InterPro" id="IPR009048">
    <property type="entry name" value="A-macroglobulin_rcpt-bd"/>
</dbReference>
<organism evidence="12 13">
    <name type="scientific">Echeneis naucrates</name>
    <name type="common">Live sharksucker</name>
    <dbReference type="NCBI Taxonomy" id="173247"/>
    <lineage>
        <taxon>Eukaryota</taxon>
        <taxon>Metazoa</taxon>
        <taxon>Chordata</taxon>
        <taxon>Craniata</taxon>
        <taxon>Vertebrata</taxon>
        <taxon>Euteleostomi</taxon>
        <taxon>Actinopterygii</taxon>
        <taxon>Neopterygii</taxon>
        <taxon>Teleostei</taxon>
        <taxon>Neoteleostei</taxon>
        <taxon>Acanthomorphata</taxon>
        <taxon>Carangaria</taxon>
        <taxon>Carangiformes</taxon>
        <taxon>Echeneidae</taxon>
        <taxon>Echeneis</taxon>
    </lineage>
</organism>
<dbReference type="Proteomes" id="UP000472264">
    <property type="component" value="Chromosome 6"/>
</dbReference>
<proteinExistence type="inferred from homology"/>
<dbReference type="Pfam" id="PF07678">
    <property type="entry name" value="TED_complement"/>
    <property type="match status" value="1"/>
</dbReference>
<dbReference type="PANTHER" id="PTHR11412:SF144">
    <property type="entry name" value="COMPLEMENT C4-B"/>
    <property type="match status" value="1"/>
</dbReference>
<keyword evidence="7" id="KW-1015">Disulfide bond</keyword>
<dbReference type="FunFam" id="2.60.40.690:FF:000002">
    <property type="entry name" value="Complement C4 isoform-A"/>
    <property type="match status" value="1"/>
</dbReference>
<dbReference type="Pfam" id="PF00207">
    <property type="entry name" value="A2M"/>
    <property type="match status" value="1"/>
</dbReference>
<dbReference type="Gene3D" id="6.20.50.160">
    <property type="match status" value="1"/>
</dbReference>
<dbReference type="FunFam" id="2.60.40.1930:FF:000001">
    <property type="entry name" value="CD109 isoform 3"/>
    <property type="match status" value="1"/>
</dbReference>
<dbReference type="InterPro" id="IPR000020">
    <property type="entry name" value="Anaphylatoxin/fibulin"/>
</dbReference>
<dbReference type="FunFam" id="2.60.40.10:FF:000155">
    <property type="entry name" value="complement C3 isoform X1"/>
    <property type="match status" value="1"/>
</dbReference>
<dbReference type="Pfam" id="PF07703">
    <property type="entry name" value="A2M_BRD"/>
    <property type="match status" value="1"/>
</dbReference>
<dbReference type="Gene3D" id="2.60.40.1940">
    <property type="match status" value="1"/>
</dbReference>
<dbReference type="SUPFAM" id="SSF50242">
    <property type="entry name" value="TIMP-like"/>
    <property type="match status" value="1"/>
</dbReference>
<dbReference type="InterPro" id="IPR050473">
    <property type="entry name" value="A2M/Complement_sys"/>
</dbReference>
<dbReference type="OMA" id="EPSGCFE"/>
<dbReference type="Ensembl" id="ENSENLT00000030812.1">
    <property type="protein sequence ID" value="ENSENLP00000029936.1"/>
    <property type="gene ID" value="ENSENLG00000013244.1"/>
</dbReference>
<evidence type="ECO:0000256" key="8">
    <source>
        <dbReference type="ARBA" id="ARBA00023180"/>
    </source>
</evidence>
<dbReference type="GO" id="GO:0005615">
    <property type="term" value="C:extracellular space"/>
    <property type="evidence" value="ECO:0007669"/>
    <property type="project" value="InterPro"/>
</dbReference>
<dbReference type="InterPro" id="IPR008993">
    <property type="entry name" value="TIMP-like_OB-fold"/>
</dbReference>
<dbReference type="SUPFAM" id="SSF49410">
    <property type="entry name" value="Alpha-macroglobulin receptor domain"/>
    <property type="match status" value="1"/>
</dbReference>
<feature type="signal peptide" evidence="9">
    <location>
        <begin position="1"/>
        <end position="20"/>
    </location>
</feature>
<evidence type="ECO:0000256" key="2">
    <source>
        <dbReference type="ARBA" id="ARBA00010952"/>
    </source>
</evidence>
<dbReference type="Gene3D" id="2.60.40.690">
    <property type="entry name" value="Alpha-macroglobulin, receptor-binding domain"/>
    <property type="match status" value="1"/>
</dbReference>
<keyword evidence="4" id="KW-0646">Protease inhibitor</keyword>
<evidence type="ECO:0000259" key="10">
    <source>
        <dbReference type="PROSITE" id="PS01178"/>
    </source>
</evidence>
<dbReference type="InterPro" id="IPR013783">
    <property type="entry name" value="Ig-like_fold"/>
</dbReference>
<dbReference type="InterPro" id="IPR047565">
    <property type="entry name" value="Alpha-macroglob_thiol-ester_cl"/>
</dbReference>
<dbReference type="Gene3D" id="2.60.120.1540">
    <property type="match status" value="1"/>
</dbReference>
<gene>
    <name evidence="12" type="primary">c4b</name>
</gene>
<protein>
    <submittedName>
        <fullName evidence="12">Complement 4B (Chido blood group)</fullName>
    </submittedName>
</protein>
<dbReference type="InterPro" id="IPR002890">
    <property type="entry name" value="MG2"/>
</dbReference>
<dbReference type="InterPro" id="IPR018081">
    <property type="entry name" value="Anaphylatoxin_comp_syst"/>
</dbReference>
<dbReference type="InterPro" id="IPR011626">
    <property type="entry name" value="Alpha-macroglobulin_TED"/>
</dbReference>
<evidence type="ECO:0000313" key="13">
    <source>
        <dbReference type="Proteomes" id="UP000472264"/>
    </source>
</evidence>
<reference evidence="12" key="2">
    <citation type="submission" date="2025-08" db="UniProtKB">
        <authorList>
            <consortium name="Ensembl"/>
        </authorList>
    </citation>
    <scope>IDENTIFICATION</scope>
</reference>
<evidence type="ECO:0000256" key="9">
    <source>
        <dbReference type="SAM" id="SignalP"/>
    </source>
</evidence>
<dbReference type="Pfam" id="PF17791">
    <property type="entry name" value="MG3"/>
    <property type="match status" value="1"/>
</dbReference>
<evidence type="ECO:0000256" key="4">
    <source>
        <dbReference type="ARBA" id="ARBA00022690"/>
    </source>
</evidence>
<dbReference type="Pfam" id="PF07677">
    <property type="entry name" value="A2M_recep"/>
    <property type="match status" value="1"/>
</dbReference>
<feature type="domain" description="Anaphylatoxin-like" evidence="10">
    <location>
        <begin position="670"/>
        <end position="708"/>
    </location>
</feature>
<sequence>MKPNIISILFLFMAVDKAYSQRVFVSAPKVFHVGVKEQVFVQMESYLNQRVQVYMEHETSSTLVSQREEVVFANRGDTKTVEIMSERSKPVNYLLLVVDCPSCPSFNRKTSRVLISKRRGYIFIQTDQPMYNPTQEVKYRIFTLDHTFKPHNEVLHISVINAVGNRVMTAMKIGKDGIIKGTFPIPDVSKMGTWKIRAHYEQAEAHAVFREFKVQKFVLPSFEVNIAKEGNYVLLTAEQFNFTISANYLHGETVTGAYHCQFGVIKQSKPSGQEKPVLIMGLELTGSVHDGRAEVSQSSKKINAVIKKELNQTLSDLQQSGVQLYIRVFVTNIQSGEIQDAEKFFPVVAHKYTMDLSRTRSYFLPGYPLDVVVIMRLPDGSPAAGVPIKIDLTDSSVQSSQRSTDQEGAVYSTFNVGTTNEISVEVTADDLQQKKTISRASSPSNSYLYISLTNKVYSVKELLTVTYNTINSPGNGFIYYMVLSRGIIVKNGSLPIGNSVKTILSITHDMVPSFRLIGFFYMDNGDIVADSVWVDVKDECEIKVKVTQREHFRPGTQTELQFDLDGQRAQVALLAVDKAFYALKADNKLTDKQVFSAMQSYDLGCSYGGGRDTASVLGNAGLAFASANPSQQTTNDHCDSRFGRPRRSVDIQVEMMSLKSNFSDELLQDCCAHGVSLIPMTLTCQERAKRISLLQQNETCAEAFLKCCLEGQHLRQKKIEEEARKGLGRTEVEEFFMDTAAQYIRRYFPPSFAFTEFEVNNKKSYHLSLPDSITTWELQVMTLSAATGFCVVKPPEIKAFKEIFVSMRLPYSVKKHEQLSISPIIYNYRDTDLMVAVHMEQTEGLCSPGSATNTGFVNITVKPQSSQFVSFSAVPMVTGSIPIKIRLYDIENEMGIDAIEKILNVWSEGVEKRIEDTKIIKFESETKSLIIDGSLPEEAVPESAANIFVSVEENGFGISKAMNLLSPEKVARLIVLPTGCCEQTMSGLAPTAAALRYLDLTDQWFNLPVGSRDDALDKIEKGFVRVASYRNPNGSYGSWNSYSNWLTAYIVKVLSLIAQRQTVAFGEQGRQSGAVPIQDIRRSVNYLLTTQNNDGFFSDPYPVYHKHILTGTDQRASLTAFVALALHHSLQFLPSSERSDTEARILRATSYLMSNTMALRHPYAVAITAYCLSVCLPEGTDLSSIWTRLEEMATESTDNCSLWTTDKTKKQGDALTIETTAYALLTAVALKHFQWADKAACWLLSQERYSGGFRSTQDTIMALEALAEYDLKRLNRPEANLIAEFSVQGRGEIIRLTLDRKDKVETNLKKLKGKNIHVQLSGKGESKMKIVKAYQLLDPKDKCEKLSISVTVEGKVKYTAKIINTYEYYGDYEMDEEKGAQEDDAIRSKRDVNDVNSDQTVTYKVCVSHSLNHNLTGMAIADITLLSGFEVVTEDLDKLKRFPEQYISHYEVSYGRVLLYYNQLLKPLECISFDAVQRVPIGLLQPAPAVFYDYYDPDKKCTVFYSAPKRSRMVSTLCSDDVCQCAESRSLLKHVLSLSIGLRQTPKKKYAFIVEVDGVSEKSNFELYNTTVIDVLRSHGDPTVTRDSFRVFAKRRQCKEGLQVGKQYLIMGKDGSTKDSNGHMQYLLESNTWVEIKPSVKQCSKSAHRAACRKFHTFVDEYKLNGCRQ</sequence>
<dbReference type="Gene3D" id="1.50.10.20">
    <property type="match status" value="1"/>
</dbReference>
<dbReference type="Pfam" id="PF01759">
    <property type="entry name" value="NTR"/>
    <property type="match status" value="1"/>
</dbReference>
<dbReference type="SUPFAM" id="SSF47686">
    <property type="entry name" value="Anaphylotoxins (complement system)"/>
    <property type="match status" value="1"/>
</dbReference>
<feature type="chain" id="PRO_5025693686" evidence="9">
    <location>
        <begin position="21"/>
        <end position="1669"/>
    </location>
</feature>
<dbReference type="SMART" id="SM01359">
    <property type="entry name" value="A2M_N_2"/>
    <property type="match status" value="1"/>
</dbReference>
<feature type="domain" description="NTR" evidence="11">
    <location>
        <begin position="1525"/>
        <end position="1667"/>
    </location>
</feature>
<evidence type="ECO:0000313" key="12">
    <source>
        <dbReference type="Ensembl" id="ENSENLP00000029936.1"/>
    </source>
</evidence>
<comment type="similarity">
    <text evidence="2">Belongs to the protease inhibitor I39 (alpha-2-macroglobulin) family.</text>
</comment>
<dbReference type="Gene3D" id="2.40.50.120">
    <property type="match status" value="1"/>
</dbReference>
<dbReference type="PROSITE" id="PS50189">
    <property type="entry name" value="NTR"/>
    <property type="match status" value="1"/>
</dbReference>
<dbReference type="Pfam" id="PF17789">
    <property type="entry name" value="MG4"/>
    <property type="match status" value="1"/>
</dbReference>
<dbReference type="Pfam" id="PF01821">
    <property type="entry name" value="ANATO"/>
    <property type="match status" value="1"/>
</dbReference>
<dbReference type="InterPro" id="IPR008930">
    <property type="entry name" value="Terpenoid_cyclase/PrenylTrfase"/>
</dbReference>
<dbReference type="SMART" id="SM00643">
    <property type="entry name" value="C345C"/>
    <property type="match status" value="1"/>
</dbReference>
<evidence type="ECO:0000256" key="1">
    <source>
        <dbReference type="ARBA" id="ARBA00004613"/>
    </source>
</evidence>
<evidence type="ECO:0000256" key="3">
    <source>
        <dbReference type="ARBA" id="ARBA00022525"/>
    </source>
</evidence>
<reference evidence="12" key="1">
    <citation type="submission" date="2021-04" db="EMBL/GenBank/DDBJ databases">
        <authorList>
            <consortium name="Wellcome Sanger Institute Data Sharing"/>
        </authorList>
    </citation>
    <scope>NUCLEOTIDE SEQUENCE [LARGE SCALE GENOMIC DNA]</scope>
</reference>
<dbReference type="SMART" id="SM01360">
    <property type="entry name" value="A2M"/>
    <property type="match status" value="1"/>
</dbReference>
<dbReference type="SUPFAM" id="SSF48239">
    <property type="entry name" value="Terpenoid cyclases/Protein prenyltransferases"/>
    <property type="match status" value="1"/>
</dbReference>
<dbReference type="InterPro" id="IPR041555">
    <property type="entry name" value="MG3"/>
</dbReference>
<dbReference type="InParanoid" id="A0A665VDZ2"/>
<dbReference type="InterPro" id="IPR001134">
    <property type="entry name" value="Netrin_domain"/>
</dbReference>
<keyword evidence="5 9" id="KW-0732">Signal</keyword>
<dbReference type="SMART" id="SM01419">
    <property type="entry name" value="Thiol-ester_cl"/>
    <property type="match status" value="1"/>
</dbReference>
<dbReference type="PROSITE" id="PS01178">
    <property type="entry name" value="ANAPHYLATOXIN_2"/>
    <property type="match status" value="1"/>
</dbReference>
<evidence type="ECO:0000259" key="11">
    <source>
        <dbReference type="PROSITE" id="PS50189"/>
    </source>
</evidence>
<keyword evidence="6" id="KW-0722">Serine protease inhibitor</keyword>
<keyword evidence="3" id="KW-0964">Secreted</keyword>
<keyword evidence="13" id="KW-1185">Reference proteome</keyword>
<dbReference type="SMART" id="SM00104">
    <property type="entry name" value="ANATO"/>
    <property type="match status" value="1"/>
</dbReference>
<evidence type="ECO:0000256" key="6">
    <source>
        <dbReference type="ARBA" id="ARBA00022900"/>
    </source>
</evidence>
<dbReference type="CDD" id="cd02896">
    <property type="entry name" value="complement_C3_C4_C5"/>
    <property type="match status" value="1"/>
</dbReference>
<dbReference type="Pfam" id="PF01835">
    <property type="entry name" value="MG2"/>
    <property type="match status" value="1"/>
</dbReference>
<dbReference type="InterPro" id="IPR040839">
    <property type="entry name" value="MG4"/>
</dbReference>
<dbReference type="InterPro" id="IPR036595">
    <property type="entry name" value="A-macroglobulin_rcpt-bd_sf"/>
</dbReference>
<dbReference type="InterPro" id="IPR018933">
    <property type="entry name" value="Netrin_module_non-TIMP"/>
</dbReference>
<keyword evidence="8" id="KW-0325">Glycoprotein</keyword>
<dbReference type="PANTHER" id="PTHR11412">
    <property type="entry name" value="MACROGLOBULIN / COMPLEMENT"/>
    <property type="match status" value="1"/>
</dbReference>